<dbReference type="InterPro" id="IPR010895">
    <property type="entry name" value="CHRD"/>
</dbReference>
<reference evidence="2 3" key="1">
    <citation type="journal article" date="2013" name="Genome Announc.">
        <title>Draft Genome Sequence of Cesiribacter andamanensis Strain AMV16T, Isolated from a Soil Sample from a Mud Volcano in the Andaman Islands, India.</title>
        <authorList>
            <person name="Shivaji S."/>
            <person name="Ara S."/>
            <person name="Begum Z."/>
            <person name="Srinivas T.N."/>
            <person name="Singh A."/>
            <person name="Kumar Pinnaka A."/>
        </authorList>
    </citation>
    <scope>NUCLEOTIDE SEQUENCE [LARGE SCALE GENOMIC DNA]</scope>
    <source>
        <strain evidence="2 3">AMV16</strain>
    </source>
</reference>
<gene>
    <name evidence="2" type="ORF">ADICEAN_00035</name>
</gene>
<dbReference type="eggNOG" id="COG2133">
    <property type="taxonomic scope" value="Bacteria"/>
</dbReference>
<accession>M7P2K5</accession>
<organism evidence="2 3">
    <name type="scientific">Cesiribacter andamanensis AMV16</name>
    <dbReference type="NCBI Taxonomy" id="1279009"/>
    <lineage>
        <taxon>Bacteria</taxon>
        <taxon>Pseudomonadati</taxon>
        <taxon>Bacteroidota</taxon>
        <taxon>Cytophagia</taxon>
        <taxon>Cytophagales</taxon>
        <taxon>Cesiribacteraceae</taxon>
        <taxon>Cesiribacter</taxon>
    </lineage>
</organism>
<dbReference type="SMART" id="SM00754">
    <property type="entry name" value="CHRD"/>
    <property type="match status" value="1"/>
</dbReference>
<evidence type="ECO:0000259" key="1">
    <source>
        <dbReference type="PROSITE" id="PS50933"/>
    </source>
</evidence>
<dbReference type="RefSeq" id="WP_009193449.1">
    <property type="nucleotide sequence ID" value="NZ_AODQ01000001.1"/>
</dbReference>
<protein>
    <submittedName>
        <fullName evidence="2">CHRD domain protein</fullName>
    </submittedName>
</protein>
<feature type="domain" description="CHRD" evidence="1">
    <location>
        <begin position="13"/>
        <end position="153"/>
    </location>
</feature>
<comment type="caution">
    <text evidence="2">The sequence shown here is derived from an EMBL/GenBank/DDBJ whole genome shotgun (WGS) entry which is preliminary data.</text>
</comment>
<dbReference type="PATRIC" id="fig|1279009.4.peg.38"/>
<dbReference type="AlphaFoldDB" id="M7P2K5"/>
<dbReference type="EMBL" id="AODQ01000001">
    <property type="protein sequence ID" value="EMR04764.1"/>
    <property type="molecule type" value="Genomic_DNA"/>
</dbReference>
<dbReference type="STRING" id="1279009.ADICEAN_00035"/>
<keyword evidence="3" id="KW-1185">Reference proteome</keyword>
<dbReference type="PROSITE" id="PS50933">
    <property type="entry name" value="CHRD"/>
    <property type="match status" value="1"/>
</dbReference>
<evidence type="ECO:0000313" key="2">
    <source>
        <dbReference type="EMBL" id="EMR04764.1"/>
    </source>
</evidence>
<dbReference type="Proteomes" id="UP000011910">
    <property type="component" value="Unassembled WGS sequence"/>
</dbReference>
<name>M7P2K5_9BACT</name>
<sequence length="157" mass="16402">MLDDAVGAKGGQQVLNFRTHLSGDQEVPANASKATGQAIFQLSKDGTELHYKLIVANLDNVLMAHIHVAPAGDNGGVVAWLYPAGPPPNLIPGTTNGILAQGTITSANLVGSLAGMDLSDLVALMLNGNTYVNVHTQQYPGGEIRGQIWGNSPHNAW</sequence>
<dbReference type="Pfam" id="PF07452">
    <property type="entry name" value="CHRD"/>
    <property type="match status" value="1"/>
</dbReference>
<proteinExistence type="predicted"/>
<evidence type="ECO:0000313" key="3">
    <source>
        <dbReference type="Proteomes" id="UP000011910"/>
    </source>
</evidence>